<dbReference type="RefSeq" id="XP_002427444.1">
    <property type="nucleotide sequence ID" value="XM_002427399.1"/>
</dbReference>
<dbReference type="OMA" id="EDAMISW"/>
<dbReference type="VEuPathDB" id="VectorBase:PHUM319260"/>
<dbReference type="CTD" id="8236081"/>
<reference evidence="3" key="2">
    <citation type="submission" date="2007-04" db="EMBL/GenBank/DDBJ databases">
        <title>The genome of the human body louse.</title>
        <authorList>
            <consortium name="The Human Body Louse Genome Consortium"/>
            <person name="Kirkness E."/>
            <person name="Walenz B."/>
            <person name="Hass B."/>
            <person name="Bruggner R."/>
            <person name="Strausberg R."/>
        </authorList>
    </citation>
    <scope>NUCLEOTIDE SEQUENCE</scope>
    <source>
        <strain evidence="3">USDA</strain>
    </source>
</reference>
<dbReference type="EnsemblMetazoa" id="PHUM319260-RA">
    <property type="protein sequence ID" value="PHUM319260-PA"/>
    <property type="gene ID" value="PHUM319260"/>
</dbReference>
<feature type="region of interest" description="Disordered" evidence="1">
    <location>
        <begin position="391"/>
        <end position="412"/>
    </location>
</feature>
<dbReference type="PANTHER" id="PTHR15463">
    <property type="entry name" value="AP1 GAMMA SUBUNIT BINDING PROTEIN 1"/>
    <property type="match status" value="1"/>
</dbReference>
<dbReference type="SUPFAM" id="SSF47473">
    <property type="entry name" value="EF-hand"/>
    <property type="match status" value="1"/>
</dbReference>
<dbReference type="PANTHER" id="PTHR15463:SF2">
    <property type="entry name" value="SYNERGIN GAMMA"/>
    <property type="match status" value="1"/>
</dbReference>
<dbReference type="Pfam" id="PF12763">
    <property type="entry name" value="EH"/>
    <property type="match status" value="1"/>
</dbReference>
<dbReference type="GO" id="GO:0030130">
    <property type="term" value="C:clathrin coat of trans-Golgi network vesicle"/>
    <property type="evidence" value="ECO:0007669"/>
    <property type="project" value="TreeGrafter"/>
</dbReference>
<name>E0VMV0_PEDHC</name>
<dbReference type="OrthoDB" id="524326at2759"/>
<organism>
    <name type="scientific">Pediculus humanus subsp. corporis</name>
    <name type="common">Body louse</name>
    <dbReference type="NCBI Taxonomy" id="121224"/>
    <lineage>
        <taxon>Eukaryota</taxon>
        <taxon>Metazoa</taxon>
        <taxon>Ecdysozoa</taxon>
        <taxon>Arthropoda</taxon>
        <taxon>Hexapoda</taxon>
        <taxon>Insecta</taxon>
        <taxon>Pterygota</taxon>
        <taxon>Neoptera</taxon>
        <taxon>Paraneoptera</taxon>
        <taxon>Psocodea</taxon>
        <taxon>Troctomorpha</taxon>
        <taxon>Phthiraptera</taxon>
        <taxon>Anoplura</taxon>
        <taxon>Pediculidae</taxon>
        <taxon>Pediculus</taxon>
    </lineage>
</organism>
<dbReference type="InterPro" id="IPR059024">
    <property type="entry name" value="SYNRG_C"/>
</dbReference>
<evidence type="ECO:0000313" key="5">
    <source>
        <dbReference type="Proteomes" id="UP000009046"/>
    </source>
</evidence>
<evidence type="ECO:0000313" key="3">
    <source>
        <dbReference type="EMBL" id="EEB14706.1"/>
    </source>
</evidence>
<dbReference type="HOGENOM" id="CLU_380928_0_0_1"/>
<dbReference type="KEGG" id="phu:Phum_PHUM319260"/>
<dbReference type="EMBL" id="AAZO01003709">
    <property type="status" value="NOT_ANNOTATED_CDS"/>
    <property type="molecule type" value="Genomic_DNA"/>
</dbReference>
<reference evidence="3" key="1">
    <citation type="submission" date="2007-04" db="EMBL/GenBank/DDBJ databases">
        <title>Annotation of Pediculus humanus corporis strain USDA.</title>
        <authorList>
            <person name="Kirkness E."/>
            <person name="Hannick L."/>
            <person name="Hass B."/>
            <person name="Bruggner R."/>
            <person name="Lawson D."/>
            <person name="Bidwell S."/>
            <person name="Joardar V."/>
            <person name="Caler E."/>
            <person name="Walenz B."/>
            <person name="Inman J."/>
            <person name="Schobel S."/>
            <person name="Galinsky K."/>
            <person name="Amedeo P."/>
            <person name="Strausberg R."/>
        </authorList>
    </citation>
    <scope>NUCLEOTIDE SEQUENCE</scope>
    <source>
        <strain evidence="3">USDA</strain>
    </source>
</reference>
<gene>
    <name evidence="4" type="primary">8236081</name>
    <name evidence="3" type="ORF">Phum_PHUM319260</name>
</gene>
<dbReference type="InterPro" id="IPR011992">
    <property type="entry name" value="EF-hand-dom_pair"/>
</dbReference>
<dbReference type="Pfam" id="PF25999">
    <property type="entry name" value="SYNRG_C"/>
    <property type="match status" value="1"/>
</dbReference>
<dbReference type="GeneID" id="8236081"/>
<evidence type="ECO:0000256" key="1">
    <source>
        <dbReference type="SAM" id="MobiDB-lite"/>
    </source>
</evidence>
<evidence type="ECO:0000313" key="4">
    <source>
        <dbReference type="EnsemblMetazoa" id="PHUM319260-PA"/>
    </source>
</evidence>
<dbReference type="Gene3D" id="1.10.238.10">
    <property type="entry name" value="EF-hand"/>
    <property type="match status" value="1"/>
</dbReference>
<sequence length="860" mass="96167">MIENLLKGSARRLKQEQKSNPFQNEIPLWLQCESSMVPPEYKYFWSLVQSNVDLADTQKVSQLLLTSGLQVEVLGFIWNLANKTIPGQLTKQEFYIVLALVFLAQKGFKYDNVGVLKSMSAPSIPALQVNFFTNQFSGVNKMSYHSHQIPTSSNFNLGSEPLTTNNFNSSVTTSNSLYANTNITEKLDTLGTSCKLPRNEKHVENTQSKSDVTSNGILGSSDVFNKFNTHNHNTQSNTNFPCIGSSPTSELENEFSEFQSVPINNSTDLPKDNFGDSNDEFTDFQSASSETAIPSDPYETVVISQKREIPKIPLPKSLVGKLNNLKSNILKISPESERKLKVLSSSESLSSLPESKISSTNQVSTSLSVLGSNHGIGSRLANHSLSIKLDRPKIHKHHKNKASPSSSASSNEEEIIFGVKTKNLESVIPKCCPKKSVFVLKESKISDENDMLDFDQINSSSNTESLPSVSENTRKIEIPLLGTFNETVLPTQSKTLQPCAIDLISVQEDKYSAFRDLEAEMVQETNVTKNDPATTNSNSDLVFDEFGDFLSADIPDPIENPVKNNINDLKIPEDSFLEENDDKDNNNWGEWNSNVEINLPPATTESFNFENLNLTETITNGIEQSQTRGAESNSELLNFVCFDEKKNDFNTPERGRENHDLFNDNLNIESLPPVSNPNHLHSSNVKTVSESNHLIDNLKDNDSWEFFSAPINSAPENLSRHSSIPSLDLKLPTSEDVDQEIIWKKCLEACHAMIKNGVEIFDGVNKKIVLQEIFNDQNYHEPLPAYDETEKLWTKLEELSLEYKIEFKPDDDTIFEGKNNCKICFGYLGNDVITQGCHNYHPSCANLWVNCIDKILPTPS</sequence>
<dbReference type="InterPro" id="IPR039656">
    <property type="entry name" value="SYNRG"/>
</dbReference>
<dbReference type="Proteomes" id="UP000009046">
    <property type="component" value="Unassembled WGS sequence"/>
</dbReference>
<feature type="domain" description="EH" evidence="2">
    <location>
        <begin position="42"/>
        <end position="125"/>
    </location>
</feature>
<keyword evidence="5" id="KW-1185">Reference proteome</keyword>
<proteinExistence type="predicted"/>
<protein>
    <recommendedName>
        <fullName evidence="2">EH domain-containing protein</fullName>
    </recommendedName>
</protein>
<dbReference type="AlphaFoldDB" id="E0VMV0"/>
<dbReference type="InParanoid" id="E0VMV0"/>
<dbReference type="InterPro" id="IPR000261">
    <property type="entry name" value="EH_dom"/>
</dbReference>
<dbReference type="EMBL" id="DS235327">
    <property type="protein sequence ID" value="EEB14706.1"/>
    <property type="molecule type" value="Genomic_DNA"/>
</dbReference>
<dbReference type="STRING" id="121224.E0VMV0"/>
<accession>E0VMV0</accession>
<dbReference type="eggNOG" id="KOG0998">
    <property type="taxonomic scope" value="Eukaryota"/>
</dbReference>
<evidence type="ECO:0000259" key="2">
    <source>
        <dbReference type="PROSITE" id="PS50031"/>
    </source>
</evidence>
<dbReference type="PROSITE" id="PS50031">
    <property type="entry name" value="EH"/>
    <property type="match status" value="1"/>
</dbReference>
<reference evidence="4" key="3">
    <citation type="submission" date="2020-05" db="UniProtKB">
        <authorList>
            <consortium name="EnsemblMetazoa"/>
        </authorList>
    </citation>
    <scope>IDENTIFICATION</scope>
    <source>
        <strain evidence="4">USDA</strain>
    </source>
</reference>